<proteinExistence type="predicted"/>
<reference evidence="2" key="1">
    <citation type="journal article" date="2024" name="IScience">
        <title>Strigolactones Initiate the Formation of Haustorium-like Structures in Castilleja.</title>
        <authorList>
            <person name="Buerger M."/>
            <person name="Peterson D."/>
            <person name="Chory J."/>
        </authorList>
    </citation>
    <scope>NUCLEOTIDE SEQUENCE [LARGE SCALE GENOMIC DNA]</scope>
</reference>
<accession>A0ABD3CI68</accession>
<evidence type="ECO:0000313" key="2">
    <source>
        <dbReference type="Proteomes" id="UP001632038"/>
    </source>
</evidence>
<dbReference type="Proteomes" id="UP001632038">
    <property type="component" value="Unassembled WGS sequence"/>
</dbReference>
<evidence type="ECO:0000313" key="1">
    <source>
        <dbReference type="EMBL" id="KAL3628676.1"/>
    </source>
</evidence>
<protein>
    <submittedName>
        <fullName evidence="1">Uncharacterized protein</fullName>
    </submittedName>
</protein>
<name>A0ABD3CI68_9LAMI</name>
<keyword evidence="2" id="KW-1185">Reference proteome</keyword>
<organism evidence="1 2">
    <name type="scientific">Castilleja foliolosa</name>
    <dbReference type="NCBI Taxonomy" id="1961234"/>
    <lineage>
        <taxon>Eukaryota</taxon>
        <taxon>Viridiplantae</taxon>
        <taxon>Streptophyta</taxon>
        <taxon>Embryophyta</taxon>
        <taxon>Tracheophyta</taxon>
        <taxon>Spermatophyta</taxon>
        <taxon>Magnoliopsida</taxon>
        <taxon>eudicotyledons</taxon>
        <taxon>Gunneridae</taxon>
        <taxon>Pentapetalae</taxon>
        <taxon>asterids</taxon>
        <taxon>lamiids</taxon>
        <taxon>Lamiales</taxon>
        <taxon>Orobanchaceae</taxon>
        <taxon>Pedicularideae</taxon>
        <taxon>Castillejinae</taxon>
        <taxon>Castilleja</taxon>
    </lineage>
</organism>
<dbReference type="EMBL" id="JAVIJP010000036">
    <property type="protein sequence ID" value="KAL3628676.1"/>
    <property type="molecule type" value="Genomic_DNA"/>
</dbReference>
<dbReference type="AlphaFoldDB" id="A0ABD3CI68"/>
<sequence length="48" mass="5528">MAFEWAKNSFLLNFSIHRYNFMDQSPDEGSLIGGKLDVSYEITPKQDS</sequence>
<gene>
    <name evidence="1" type="ORF">CASFOL_027722</name>
</gene>
<comment type="caution">
    <text evidence="1">The sequence shown here is derived from an EMBL/GenBank/DDBJ whole genome shotgun (WGS) entry which is preliminary data.</text>
</comment>